<dbReference type="STRING" id="303698.A0A1V6SQP2"/>
<dbReference type="GO" id="GO:0005680">
    <property type="term" value="C:anaphase-promoting complex"/>
    <property type="evidence" value="ECO:0007669"/>
    <property type="project" value="InterPro"/>
</dbReference>
<protein>
    <recommendedName>
        <fullName evidence="4">Anaphase-promoting complex, subunit 15/MND2</fullName>
    </recommendedName>
</protein>
<proteinExistence type="predicted"/>
<feature type="compositionally biased region" description="Acidic residues" evidence="1">
    <location>
        <begin position="226"/>
        <end position="251"/>
    </location>
</feature>
<feature type="region of interest" description="Disordered" evidence="1">
    <location>
        <begin position="128"/>
        <end position="310"/>
    </location>
</feature>
<gene>
    <name evidence="2" type="ORF">PENSTE_c024G05340</name>
</gene>
<organism evidence="2 3">
    <name type="scientific">Penicillium steckii</name>
    <dbReference type="NCBI Taxonomy" id="303698"/>
    <lineage>
        <taxon>Eukaryota</taxon>
        <taxon>Fungi</taxon>
        <taxon>Dikarya</taxon>
        <taxon>Ascomycota</taxon>
        <taxon>Pezizomycotina</taxon>
        <taxon>Eurotiomycetes</taxon>
        <taxon>Eurotiomycetidae</taxon>
        <taxon>Eurotiales</taxon>
        <taxon>Aspergillaceae</taxon>
        <taxon>Penicillium</taxon>
    </lineage>
</organism>
<dbReference type="Proteomes" id="UP000191285">
    <property type="component" value="Unassembled WGS sequence"/>
</dbReference>
<dbReference type="AlphaFoldDB" id="A0A1V6SQP2"/>
<feature type="region of interest" description="Disordered" evidence="1">
    <location>
        <begin position="23"/>
        <end position="42"/>
    </location>
</feature>
<dbReference type="Pfam" id="PF05841">
    <property type="entry name" value="Apc15p"/>
    <property type="match status" value="1"/>
</dbReference>
<dbReference type="OrthoDB" id="5320532at2759"/>
<evidence type="ECO:0008006" key="4">
    <source>
        <dbReference type="Google" id="ProtNLM"/>
    </source>
</evidence>
<feature type="compositionally biased region" description="Basic and acidic residues" evidence="1">
    <location>
        <begin position="301"/>
        <end position="310"/>
    </location>
</feature>
<reference evidence="3" key="1">
    <citation type="journal article" date="2017" name="Nat. Microbiol.">
        <title>Global analysis of biosynthetic gene clusters reveals vast potential of secondary metabolite production in Penicillium species.</title>
        <authorList>
            <person name="Nielsen J.C."/>
            <person name="Grijseels S."/>
            <person name="Prigent S."/>
            <person name="Ji B."/>
            <person name="Dainat J."/>
            <person name="Nielsen K.F."/>
            <person name="Frisvad J.C."/>
            <person name="Workman M."/>
            <person name="Nielsen J."/>
        </authorList>
    </citation>
    <scope>NUCLEOTIDE SEQUENCE [LARGE SCALE GENOMIC DNA]</scope>
    <source>
        <strain evidence="3">IBT 24891</strain>
    </source>
</reference>
<evidence type="ECO:0000313" key="3">
    <source>
        <dbReference type="Proteomes" id="UP000191285"/>
    </source>
</evidence>
<name>A0A1V6SQP2_9EURO</name>
<comment type="caution">
    <text evidence="2">The sequence shown here is derived from an EMBL/GenBank/DDBJ whole genome shotgun (WGS) entry which is preliminary data.</text>
</comment>
<keyword evidence="3" id="KW-1185">Reference proteome</keyword>
<sequence length="366" mass="40886">MLSLPFITPRDSHELWFGSSQTYHPSTTQQINDPATQSRRNTTNLSTHRAFLPSRSPANSLAALAAEERALRVRKQNIATYGSSWIRPAGCAKTMQGMKEEEAEREEALAAAQTEMGAIDGEGIMEDDLGMTQGEEDDEEQGMERDLDDDIPEAEEGLIEEGEEGEDIGDEEGYMERDLDDDIPEGYDDDGYDDAGLYEEEVEEDFDNQPDLDGDIPSADEGFGMSEEEGESRDLDNDIPDAAEDGSEQEGEWQHTDTEEEDDDYDEDEDEDSSSLRPRFTSNFRTSTPNSRGGLPPPPPFRRERETEAQRRFINRWSGGGDAFDSSSIMLEEDELRASVTSQGSRHSGFGRRFPRHVGGPRDSLN</sequence>
<evidence type="ECO:0000313" key="2">
    <source>
        <dbReference type="EMBL" id="OQE16367.1"/>
    </source>
</evidence>
<feature type="compositionally biased region" description="Acidic residues" evidence="1">
    <location>
        <begin position="258"/>
        <end position="273"/>
    </location>
</feature>
<feature type="compositionally biased region" description="Polar residues" evidence="1">
    <location>
        <begin position="280"/>
        <end position="291"/>
    </location>
</feature>
<feature type="compositionally biased region" description="Acidic residues" evidence="1">
    <location>
        <begin position="128"/>
        <end position="214"/>
    </location>
</feature>
<dbReference type="GO" id="GO:0031145">
    <property type="term" value="P:anaphase-promoting complex-dependent catabolic process"/>
    <property type="evidence" value="ECO:0007669"/>
    <property type="project" value="InterPro"/>
</dbReference>
<accession>A0A1V6SQP2</accession>
<evidence type="ECO:0000256" key="1">
    <source>
        <dbReference type="SAM" id="MobiDB-lite"/>
    </source>
</evidence>
<feature type="region of interest" description="Disordered" evidence="1">
    <location>
        <begin position="340"/>
        <end position="366"/>
    </location>
</feature>
<dbReference type="EMBL" id="MLKD01000024">
    <property type="protein sequence ID" value="OQE16367.1"/>
    <property type="molecule type" value="Genomic_DNA"/>
</dbReference>
<dbReference type="InterPro" id="IPR008402">
    <property type="entry name" value="APC_su15/mnd2"/>
</dbReference>